<proteinExistence type="predicted"/>
<comment type="caution">
    <text evidence="2">The sequence shown here is derived from an EMBL/GenBank/DDBJ whole genome shotgun (WGS) entry which is preliminary data.</text>
</comment>
<feature type="compositionally biased region" description="Gly residues" evidence="1">
    <location>
        <begin position="209"/>
        <end position="218"/>
    </location>
</feature>
<organism evidence="2 3">
    <name type="scientific">Ranitomeya imitator</name>
    <name type="common">mimic poison frog</name>
    <dbReference type="NCBI Taxonomy" id="111125"/>
    <lineage>
        <taxon>Eukaryota</taxon>
        <taxon>Metazoa</taxon>
        <taxon>Chordata</taxon>
        <taxon>Craniata</taxon>
        <taxon>Vertebrata</taxon>
        <taxon>Euteleostomi</taxon>
        <taxon>Amphibia</taxon>
        <taxon>Batrachia</taxon>
        <taxon>Anura</taxon>
        <taxon>Neobatrachia</taxon>
        <taxon>Hyloidea</taxon>
        <taxon>Dendrobatidae</taxon>
        <taxon>Dendrobatinae</taxon>
        <taxon>Ranitomeya</taxon>
    </lineage>
</organism>
<dbReference type="EMBL" id="CAUEEQ010034058">
    <property type="protein sequence ID" value="CAJ0951929.1"/>
    <property type="molecule type" value="Genomic_DNA"/>
</dbReference>
<protein>
    <submittedName>
        <fullName evidence="2">Uncharacterized protein</fullName>
    </submittedName>
</protein>
<dbReference type="PANTHER" id="PTHR14795:SF0">
    <property type="entry name" value="TRANSMEMBRANE PROTEIN 62"/>
    <property type="match status" value="1"/>
</dbReference>
<feature type="region of interest" description="Disordered" evidence="1">
    <location>
        <begin position="182"/>
        <end position="270"/>
    </location>
</feature>
<evidence type="ECO:0000313" key="3">
    <source>
        <dbReference type="Proteomes" id="UP001176940"/>
    </source>
</evidence>
<evidence type="ECO:0000256" key="1">
    <source>
        <dbReference type="SAM" id="MobiDB-lite"/>
    </source>
</evidence>
<reference evidence="2" key="1">
    <citation type="submission" date="2023-07" db="EMBL/GenBank/DDBJ databases">
        <authorList>
            <person name="Stuckert A."/>
        </authorList>
    </citation>
    <scope>NUCLEOTIDE SEQUENCE</scope>
</reference>
<sequence>MLARESIRSNQSVWFGHYPTSTIVSPSPGVRAVMSPAVAYMCGHLHTLGGLAPVLHSQHLQGTLELELGDWMHNRRFRIFAFDHDLFSFVDLQHEEWPAILITNPKSALYSNPSAEPLERILHSTHIRYRHTLQRYRQRSGSLQRRCLVAGELSHRQLSSDQRCRSLELSLYLQILGTKRTQARDRPTQAIRKPQVLETDEYEAEGLTEGDGQGGEIQGAGAHSSSQSGAQRRVPQSTSHSRRNDNRGGRRRASQRAPEQDDEEEGIDVNTLIEAVQSREPLWNMSDRRHADQLITRRLWEEVCSAVMDNWEELDAGAQDLAPLSAALGSLHQSCTPLERSLKSPPPGTTSTPLFLHLPFRLIPQPHPPALEQQGGLRHLKLQVMS</sequence>
<dbReference type="Proteomes" id="UP001176940">
    <property type="component" value="Unassembled WGS sequence"/>
</dbReference>
<name>A0ABN9LVK6_9NEOB</name>
<feature type="compositionally biased region" description="Low complexity" evidence="1">
    <location>
        <begin position="219"/>
        <end position="231"/>
    </location>
</feature>
<dbReference type="PANTHER" id="PTHR14795">
    <property type="entry name" value="HELICASE RELATED"/>
    <property type="match status" value="1"/>
</dbReference>
<gene>
    <name evidence="2" type="ORF">RIMI_LOCUS13659222</name>
</gene>
<evidence type="ECO:0000313" key="2">
    <source>
        <dbReference type="EMBL" id="CAJ0951929.1"/>
    </source>
</evidence>
<accession>A0ABN9LVK6</accession>
<keyword evidence="3" id="KW-1185">Reference proteome</keyword>
<feature type="compositionally biased region" description="Acidic residues" evidence="1">
    <location>
        <begin position="198"/>
        <end position="208"/>
    </location>
</feature>